<comment type="caution">
    <text evidence="1">The sequence shown here is derived from an EMBL/GenBank/DDBJ whole genome shotgun (WGS) entry which is preliminary data.</text>
</comment>
<protein>
    <submittedName>
        <fullName evidence="1">Uncharacterized protein</fullName>
    </submittedName>
</protein>
<accession>E6PQV0</accession>
<dbReference type="EMBL" id="CABM01000042">
    <property type="protein sequence ID" value="CBH97305.1"/>
    <property type="molecule type" value="Genomic_DNA"/>
</dbReference>
<reference evidence="1" key="1">
    <citation type="submission" date="2009-10" db="EMBL/GenBank/DDBJ databases">
        <title>Diversity of trophic interactions inside an arsenic-rich microbial ecosystem.</title>
        <authorList>
            <person name="Bertin P.N."/>
            <person name="Heinrich-Salmeron A."/>
            <person name="Pelletier E."/>
            <person name="Goulhen-Chollet F."/>
            <person name="Arsene-Ploetze F."/>
            <person name="Gallien S."/>
            <person name="Calteau A."/>
            <person name="Vallenet D."/>
            <person name="Casiot C."/>
            <person name="Chane-Woon-Ming B."/>
            <person name="Giloteaux L."/>
            <person name="Barakat M."/>
            <person name="Bonnefoy V."/>
            <person name="Bruneel O."/>
            <person name="Chandler M."/>
            <person name="Cleiss J."/>
            <person name="Duran R."/>
            <person name="Elbaz-Poulichet F."/>
            <person name="Fonknechten N."/>
            <person name="Lauga B."/>
            <person name="Mornico D."/>
            <person name="Ortet P."/>
            <person name="Schaeffer C."/>
            <person name="Siguier P."/>
            <person name="Alexander Thil Smith A."/>
            <person name="Van Dorsselaer A."/>
            <person name="Weissenbach J."/>
            <person name="Medigue C."/>
            <person name="Le Paslier D."/>
        </authorList>
    </citation>
    <scope>NUCLEOTIDE SEQUENCE</scope>
</reference>
<organism evidence="1">
    <name type="scientific">mine drainage metagenome</name>
    <dbReference type="NCBI Taxonomy" id="410659"/>
    <lineage>
        <taxon>unclassified sequences</taxon>
        <taxon>metagenomes</taxon>
        <taxon>ecological metagenomes</taxon>
    </lineage>
</organism>
<dbReference type="AlphaFoldDB" id="E6PQV0"/>
<proteinExistence type="predicted"/>
<evidence type="ECO:0000313" key="1">
    <source>
        <dbReference type="EMBL" id="CBH97305.1"/>
    </source>
</evidence>
<sequence length="108" mass="12378">MPDRRVPAVARAESLRHGKRGGGYIAKQVQQNPRWYLMCIKGKHHEAAQTCLPVFRFLSWAGSQITACDGVGPCLDHPICPSFQAPWPPWPPMSWSAKPMPSWRQRWW</sequence>
<gene>
    <name evidence="1" type="ORF">CARN2_2777</name>
</gene>
<name>E6PQV0_9ZZZZ</name>